<dbReference type="GeneID" id="25914774"/>
<dbReference type="RefSeq" id="XP_014147073.1">
    <property type="nucleotide sequence ID" value="XM_014291598.1"/>
</dbReference>
<gene>
    <name evidence="1" type="ORF">SARC_14270</name>
</gene>
<accession>A0A0L0F9G1</accession>
<keyword evidence="2" id="KW-1185">Reference proteome</keyword>
<dbReference type="EMBL" id="KQ245975">
    <property type="protein sequence ID" value="KNC73171.1"/>
    <property type="molecule type" value="Genomic_DNA"/>
</dbReference>
<evidence type="ECO:0000313" key="1">
    <source>
        <dbReference type="EMBL" id="KNC73171.1"/>
    </source>
</evidence>
<protein>
    <submittedName>
        <fullName evidence="1">Uncharacterized protein</fullName>
    </submittedName>
</protein>
<organism evidence="1 2">
    <name type="scientific">Sphaeroforma arctica JP610</name>
    <dbReference type="NCBI Taxonomy" id="667725"/>
    <lineage>
        <taxon>Eukaryota</taxon>
        <taxon>Ichthyosporea</taxon>
        <taxon>Ichthyophonida</taxon>
        <taxon>Sphaeroforma</taxon>
    </lineage>
</organism>
<name>A0A0L0F9G1_9EUKA</name>
<sequence length="302" mass="33887">MNPCHMTLRTPCGGPHGLVRAATDTLHVTTRLYTSVKLRTSGPSRLPCMHRHVTGLQSATRHTQVIANTYERALLSNIQHDFSVHSVAGLCGSTRRRDIHTNTPRTTMYRVPVKTRGSDKYVHIPSVLFQSTPRRNTSLRYTDHTSQEISRQASYSRTHTHQYHTANPATTIHTDWRNALSDLDAACEALAILKRTHADKHAVAKQSQTVTGMYHKAVRFCIDAQQLHEAFTIAKRMAGEHILLRNPNHLMSELVIRGMLGQALGVYQKHVAHKDHPAPGYGTCVLYLYQPSAHESECARVL</sequence>
<dbReference type="AlphaFoldDB" id="A0A0L0F9G1"/>
<evidence type="ECO:0000313" key="2">
    <source>
        <dbReference type="Proteomes" id="UP000054560"/>
    </source>
</evidence>
<proteinExistence type="predicted"/>
<reference evidence="1 2" key="1">
    <citation type="submission" date="2011-02" db="EMBL/GenBank/DDBJ databases">
        <title>The Genome Sequence of Sphaeroforma arctica JP610.</title>
        <authorList>
            <consortium name="The Broad Institute Genome Sequencing Platform"/>
            <person name="Russ C."/>
            <person name="Cuomo C."/>
            <person name="Young S.K."/>
            <person name="Zeng Q."/>
            <person name="Gargeya S."/>
            <person name="Alvarado L."/>
            <person name="Berlin A."/>
            <person name="Chapman S.B."/>
            <person name="Chen Z."/>
            <person name="Freedman E."/>
            <person name="Gellesch M."/>
            <person name="Goldberg J."/>
            <person name="Griggs A."/>
            <person name="Gujja S."/>
            <person name="Heilman E."/>
            <person name="Heiman D."/>
            <person name="Howarth C."/>
            <person name="Mehta T."/>
            <person name="Neiman D."/>
            <person name="Pearson M."/>
            <person name="Roberts A."/>
            <person name="Saif S."/>
            <person name="Shea T."/>
            <person name="Shenoy N."/>
            <person name="Sisk P."/>
            <person name="Stolte C."/>
            <person name="Sykes S."/>
            <person name="White J."/>
            <person name="Yandava C."/>
            <person name="Burger G."/>
            <person name="Gray M.W."/>
            <person name="Holland P.W.H."/>
            <person name="King N."/>
            <person name="Lang F.B.F."/>
            <person name="Roger A.J."/>
            <person name="Ruiz-Trillo I."/>
            <person name="Haas B."/>
            <person name="Nusbaum C."/>
            <person name="Birren B."/>
        </authorList>
    </citation>
    <scope>NUCLEOTIDE SEQUENCE [LARGE SCALE GENOMIC DNA]</scope>
    <source>
        <strain evidence="1 2">JP610</strain>
    </source>
</reference>
<dbReference type="Proteomes" id="UP000054560">
    <property type="component" value="Unassembled WGS sequence"/>
</dbReference>